<keyword evidence="4" id="KW-1185">Reference proteome</keyword>
<gene>
    <name evidence="3" type="ORF">FF011L_30080</name>
</gene>
<keyword evidence="2" id="KW-0472">Membrane</keyword>
<evidence type="ECO:0000313" key="4">
    <source>
        <dbReference type="Proteomes" id="UP000320672"/>
    </source>
</evidence>
<feature type="compositionally biased region" description="Polar residues" evidence="1">
    <location>
        <begin position="59"/>
        <end position="69"/>
    </location>
</feature>
<proteinExistence type="predicted"/>
<dbReference type="EMBL" id="CP036262">
    <property type="protein sequence ID" value="QDS94229.1"/>
    <property type="molecule type" value="Genomic_DNA"/>
</dbReference>
<evidence type="ECO:0000256" key="2">
    <source>
        <dbReference type="SAM" id="Phobius"/>
    </source>
</evidence>
<feature type="compositionally biased region" description="Polar residues" evidence="1">
    <location>
        <begin position="111"/>
        <end position="125"/>
    </location>
</feature>
<feature type="region of interest" description="Disordered" evidence="1">
    <location>
        <begin position="36"/>
        <end position="75"/>
    </location>
</feature>
<dbReference type="AlphaFoldDB" id="A0A517MH82"/>
<protein>
    <submittedName>
        <fullName evidence="3">Uncharacterized protein</fullName>
    </submittedName>
</protein>
<feature type="region of interest" description="Disordered" evidence="1">
    <location>
        <begin position="202"/>
        <end position="243"/>
    </location>
</feature>
<feature type="compositionally biased region" description="Polar residues" evidence="1">
    <location>
        <begin position="135"/>
        <end position="156"/>
    </location>
</feature>
<accession>A0A517MH82</accession>
<evidence type="ECO:0000256" key="1">
    <source>
        <dbReference type="SAM" id="MobiDB-lite"/>
    </source>
</evidence>
<sequence>MGDRLIACPCGQKQKVGSDVQQARCPKCSTVLKVRAKPSGGVATQTRSDDRARSGSHGRPTNASPTSTRSHIDSTRDASSSKFRCQCGQMLLIPSNAKAVRCPKCSTLIRASSTQRRSEPRTTIGNKPAPDSFASLPTPTVGQFQESAMQSASWSRSDAKRGGESQRPGWWLPIGIGVGSIALLAVTALIVFPRFLNNPVAETSAQTESNRSDTDGSNDRSGSTSKAADRTSSQKNNSDLVRIGTYPPGPRLPGMAEFVERDFVATLPRPISDYVEDVPPDMNIAPKILETLTPLSAELVVCYPEPLYPQSKRTEIIRVGKQNSQRIGRWYQDYQELGKLPEPSELRAFDDLFNDLNRLTHQTRCSFLWVQDYPTRKEFQSAKVFQTLIWLLHLRQLARADSPEIDQSIADLEVVLRLNRLHDTYDMTTDGSIEWWNLNDYVYTLLVPEIVNNNNLTEANVKRLLSALDNDADRDHINTANAIIRMKELVFLRSMYNIETNVYASDPLSSLSSTVDKAQRANMGYLAIPLSTITPDQIQSNRDAFNREAESISNFFESGDYERITSVDAYLEQRNQIEAGQMEAFKAAMKNDADMFKRMNTLPWLSMMMRPVPKQLVGLSTWAIARRRVAIATLAVRIASLQNAQDSEALPSLFRRLNIKASPIDPYSGQPLKTIQKDGKTLVYSIGSDRIDDQTVTKAESYHLPGDLFFVKRTSQ</sequence>
<feature type="compositionally biased region" description="Polar residues" evidence="1">
    <location>
        <begin position="219"/>
        <end position="239"/>
    </location>
</feature>
<dbReference type="KEGG" id="rml:FF011L_30080"/>
<keyword evidence="2" id="KW-1133">Transmembrane helix</keyword>
<reference evidence="3 4" key="1">
    <citation type="submission" date="2019-02" db="EMBL/GenBank/DDBJ databases">
        <title>Deep-cultivation of Planctomycetes and their phenomic and genomic characterization uncovers novel biology.</title>
        <authorList>
            <person name="Wiegand S."/>
            <person name="Jogler M."/>
            <person name="Boedeker C."/>
            <person name="Pinto D."/>
            <person name="Vollmers J."/>
            <person name="Rivas-Marin E."/>
            <person name="Kohn T."/>
            <person name="Peeters S.H."/>
            <person name="Heuer A."/>
            <person name="Rast P."/>
            <person name="Oberbeckmann S."/>
            <person name="Bunk B."/>
            <person name="Jeske O."/>
            <person name="Meyerdierks A."/>
            <person name="Storesund J.E."/>
            <person name="Kallscheuer N."/>
            <person name="Luecker S."/>
            <person name="Lage O.M."/>
            <person name="Pohl T."/>
            <person name="Merkel B.J."/>
            <person name="Hornburger P."/>
            <person name="Mueller R.-W."/>
            <person name="Bruemmer F."/>
            <person name="Labrenz M."/>
            <person name="Spormann A.M."/>
            <person name="Op den Camp H."/>
            <person name="Overmann J."/>
            <person name="Amann R."/>
            <person name="Jetten M.S.M."/>
            <person name="Mascher T."/>
            <person name="Medema M.H."/>
            <person name="Devos D.P."/>
            <person name="Kaster A.-K."/>
            <person name="Ovreas L."/>
            <person name="Rohde M."/>
            <person name="Galperin M.Y."/>
            <person name="Jogler C."/>
        </authorList>
    </citation>
    <scope>NUCLEOTIDE SEQUENCE [LARGE SCALE GENOMIC DNA]</scope>
    <source>
        <strain evidence="3 4">FF011L</strain>
    </source>
</reference>
<evidence type="ECO:0000313" key="3">
    <source>
        <dbReference type="EMBL" id="QDS94229.1"/>
    </source>
</evidence>
<keyword evidence="2" id="KW-0812">Transmembrane</keyword>
<name>A0A517MH82_9BACT</name>
<feature type="transmembrane region" description="Helical" evidence="2">
    <location>
        <begin position="170"/>
        <end position="192"/>
    </location>
</feature>
<dbReference type="Proteomes" id="UP000320672">
    <property type="component" value="Chromosome"/>
</dbReference>
<feature type="region of interest" description="Disordered" evidence="1">
    <location>
        <begin position="111"/>
        <end position="168"/>
    </location>
</feature>
<organism evidence="3 4">
    <name type="scientific">Roseimaritima multifibrata</name>
    <dbReference type="NCBI Taxonomy" id="1930274"/>
    <lineage>
        <taxon>Bacteria</taxon>
        <taxon>Pseudomonadati</taxon>
        <taxon>Planctomycetota</taxon>
        <taxon>Planctomycetia</taxon>
        <taxon>Pirellulales</taxon>
        <taxon>Pirellulaceae</taxon>
        <taxon>Roseimaritima</taxon>
    </lineage>
</organism>